<proteinExistence type="predicted"/>
<evidence type="ECO:0000313" key="1">
    <source>
        <dbReference type="EMBL" id="OGK53151.1"/>
    </source>
</evidence>
<dbReference type="InterPro" id="IPR027417">
    <property type="entry name" value="P-loop_NTPase"/>
</dbReference>
<dbReference type="InterPro" id="IPR050238">
    <property type="entry name" value="DNA_Rep/Repair_Clamp_Loader"/>
</dbReference>
<dbReference type="AlphaFoldDB" id="A0A1F7JC31"/>
<protein>
    <recommendedName>
        <fullName evidence="3">DNA polymerase III subunit delta</fullName>
    </recommendedName>
</protein>
<dbReference type="PANTHER" id="PTHR11669:SF0">
    <property type="entry name" value="PROTEIN STICHEL-LIKE 2"/>
    <property type="match status" value="1"/>
</dbReference>
<dbReference type="EMBL" id="MGAV01000024">
    <property type="protein sequence ID" value="OGK53151.1"/>
    <property type="molecule type" value="Genomic_DNA"/>
</dbReference>
<organism evidence="1 2">
    <name type="scientific">Candidatus Roizmanbacteria bacterium RIFCSPLOWO2_02_FULL_36_11</name>
    <dbReference type="NCBI Taxonomy" id="1802071"/>
    <lineage>
        <taxon>Bacteria</taxon>
        <taxon>Candidatus Roizmaniibacteriota</taxon>
    </lineage>
</organism>
<dbReference type="GO" id="GO:0006261">
    <property type="term" value="P:DNA-templated DNA replication"/>
    <property type="evidence" value="ECO:0007669"/>
    <property type="project" value="TreeGrafter"/>
</dbReference>
<dbReference type="Proteomes" id="UP000177418">
    <property type="component" value="Unassembled WGS sequence"/>
</dbReference>
<evidence type="ECO:0008006" key="3">
    <source>
        <dbReference type="Google" id="ProtNLM"/>
    </source>
</evidence>
<dbReference type="Pfam" id="PF13177">
    <property type="entry name" value="DNA_pol3_delta2"/>
    <property type="match status" value="1"/>
</dbReference>
<name>A0A1F7JC31_9BACT</name>
<accession>A0A1F7JC31</accession>
<dbReference type="Gene3D" id="3.40.50.300">
    <property type="entry name" value="P-loop containing nucleotide triphosphate hydrolases"/>
    <property type="match status" value="1"/>
</dbReference>
<evidence type="ECO:0000313" key="2">
    <source>
        <dbReference type="Proteomes" id="UP000177418"/>
    </source>
</evidence>
<comment type="caution">
    <text evidence="1">The sequence shown here is derived from an EMBL/GenBank/DDBJ whole genome shotgun (WGS) entry which is preliminary data.</text>
</comment>
<reference evidence="1 2" key="1">
    <citation type="journal article" date="2016" name="Nat. Commun.">
        <title>Thousands of microbial genomes shed light on interconnected biogeochemical processes in an aquifer system.</title>
        <authorList>
            <person name="Anantharaman K."/>
            <person name="Brown C.T."/>
            <person name="Hug L.A."/>
            <person name="Sharon I."/>
            <person name="Castelle C.J."/>
            <person name="Probst A.J."/>
            <person name="Thomas B.C."/>
            <person name="Singh A."/>
            <person name="Wilkins M.J."/>
            <person name="Karaoz U."/>
            <person name="Brodie E.L."/>
            <person name="Williams K.H."/>
            <person name="Hubbard S.S."/>
            <person name="Banfield J.F."/>
        </authorList>
    </citation>
    <scope>NUCLEOTIDE SEQUENCE [LARGE SCALE GENOMIC DNA]</scope>
</reference>
<dbReference type="PANTHER" id="PTHR11669">
    <property type="entry name" value="REPLICATION FACTOR C / DNA POLYMERASE III GAMMA-TAU SUBUNIT"/>
    <property type="match status" value="1"/>
</dbReference>
<gene>
    <name evidence="1" type="ORF">A3H78_02090</name>
</gene>
<dbReference type="SUPFAM" id="SSF52540">
    <property type="entry name" value="P-loop containing nucleoside triphosphate hydrolases"/>
    <property type="match status" value="1"/>
</dbReference>
<sequence>MLPIILISPNRKETEKYINYLKKKYYPKALVHEFEKDPNIITIDQIREITSLFKFASKMQRIIVVHNFETAKEETQNAFLKTLEESSVKAQFVLVTTDVNAMLPTIHSRCRIFRLNKSEVDSVDFDFNLSLFNLLSSMTLKKRDKIEGIAQCDRLISYFKARFIDLSKKNIVKLKIYSDILKEVINVRRLLDKNNLNPQLALDHLIIFIKKTISKDSDKVQLKG</sequence>